<organism evidence="2 3">
    <name type="scientific">Corchorus capsularis</name>
    <name type="common">Jute</name>
    <dbReference type="NCBI Taxonomy" id="210143"/>
    <lineage>
        <taxon>Eukaryota</taxon>
        <taxon>Viridiplantae</taxon>
        <taxon>Streptophyta</taxon>
        <taxon>Embryophyta</taxon>
        <taxon>Tracheophyta</taxon>
        <taxon>Spermatophyta</taxon>
        <taxon>Magnoliopsida</taxon>
        <taxon>eudicotyledons</taxon>
        <taxon>Gunneridae</taxon>
        <taxon>Pentapetalae</taxon>
        <taxon>rosids</taxon>
        <taxon>malvids</taxon>
        <taxon>Malvales</taxon>
        <taxon>Malvaceae</taxon>
        <taxon>Grewioideae</taxon>
        <taxon>Apeibeae</taxon>
        <taxon>Corchorus</taxon>
    </lineage>
</organism>
<dbReference type="EMBL" id="AWWV01009714">
    <property type="protein sequence ID" value="OMO84588.1"/>
    <property type="molecule type" value="Genomic_DNA"/>
</dbReference>
<protein>
    <submittedName>
        <fullName evidence="2">Uncharacterized protein</fullName>
    </submittedName>
</protein>
<dbReference type="Gramene" id="OMO84588">
    <property type="protein sequence ID" value="OMO84588"/>
    <property type="gene ID" value="CCACVL1_10752"/>
</dbReference>
<comment type="caution">
    <text evidence="2">The sequence shown here is derived from an EMBL/GenBank/DDBJ whole genome shotgun (WGS) entry which is preliminary data.</text>
</comment>
<dbReference type="AlphaFoldDB" id="A0A1R3IPR9"/>
<name>A0A1R3IPR9_COCAP</name>
<feature type="region of interest" description="Disordered" evidence="1">
    <location>
        <begin position="1"/>
        <end position="26"/>
    </location>
</feature>
<accession>A0A1R3IPR9</accession>
<feature type="region of interest" description="Disordered" evidence="1">
    <location>
        <begin position="39"/>
        <end position="98"/>
    </location>
</feature>
<evidence type="ECO:0000256" key="1">
    <source>
        <dbReference type="SAM" id="MobiDB-lite"/>
    </source>
</evidence>
<evidence type="ECO:0000313" key="3">
    <source>
        <dbReference type="Proteomes" id="UP000188268"/>
    </source>
</evidence>
<keyword evidence="3" id="KW-1185">Reference proteome</keyword>
<gene>
    <name evidence="2" type="ORF">CCACVL1_10752</name>
</gene>
<dbReference type="Proteomes" id="UP000188268">
    <property type="component" value="Unassembled WGS sequence"/>
</dbReference>
<feature type="compositionally biased region" description="Acidic residues" evidence="1">
    <location>
        <begin position="52"/>
        <end position="73"/>
    </location>
</feature>
<feature type="compositionally biased region" description="Acidic residues" evidence="1">
    <location>
        <begin position="1"/>
        <end position="19"/>
    </location>
</feature>
<evidence type="ECO:0000313" key="2">
    <source>
        <dbReference type="EMBL" id="OMO84588.1"/>
    </source>
</evidence>
<reference evidence="2 3" key="1">
    <citation type="submission" date="2013-09" db="EMBL/GenBank/DDBJ databases">
        <title>Corchorus capsularis genome sequencing.</title>
        <authorList>
            <person name="Alam M."/>
            <person name="Haque M.S."/>
            <person name="Islam M.S."/>
            <person name="Emdad E.M."/>
            <person name="Islam M.M."/>
            <person name="Ahmed B."/>
            <person name="Halim A."/>
            <person name="Hossen Q.M.M."/>
            <person name="Hossain M.Z."/>
            <person name="Ahmed R."/>
            <person name="Khan M.M."/>
            <person name="Islam R."/>
            <person name="Rashid M.M."/>
            <person name="Khan S.A."/>
            <person name="Rahman M.S."/>
            <person name="Alam M."/>
        </authorList>
    </citation>
    <scope>NUCLEOTIDE SEQUENCE [LARGE SCALE GENOMIC DNA]</scope>
    <source>
        <strain evidence="3">cv. CVL-1</strain>
        <tissue evidence="2">Whole seedling</tissue>
    </source>
</reference>
<proteinExistence type="predicted"/>
<sequence>MAKVENEEDAEESLQDAEETNLGSKVIVSTVSYVELNSVEEDAEHCNHAEIEQEQDNNEEPEEQGSDEIEEGNSIEQKFDNTEIEQGQGSTEDDEEPEEVFCIGSRSIGSWNVEDIRLATW</sequence>
<feature type="non-terminal residue" evidence="2">
    <location>
        <position position="121"/>
    </location>
</feature>